<evidence type="ECO:0000313" key="4">
    <source>
        <dbReference type="EMBL" id="CAF4449637.1"/>
    </source>
</evidence>
<comment type="caution">
    <text evidence="2">The sequence shown here is derived from an EMBL/GenBank/DDBJ whole genome shotgun (WGS) entry which is preliminary data.</text>
</comment>
<dbReference type="EMBL" id="CAJNOK010005686">
    <property type="protein sequence ID" value="CAF0981024.1"/>
    <property type="molecule type" value="Genomic_DNA"/>
</dbReference>
<evidence type="ECO:0000313" key="5">
    <source>
        <dbReference type="Proteomes" id="UP000663829"/>
    </source>
</evidence>
<reference evidence="2" key="1">
    <citation type="submission" date="2021-02" db="EMBL/GenBank/DDBJ databases">
        <authorList>
            <person name="Nowell W R."/>
        </authorList>
    </citation>
    <scope>NUCLEOTIDE SEQUENCE</scope>
</reference>
<sequence length="179" mass="21584">AVENAEQRTKKLMELQFNQEKQKVIDETIAKMEAEYVQQERIKLQTLKQEMEEKHQLQIQEINEMHQSHVDEWKTKNKLTEEKFHRAFNDRVRLESDYRLLQTDYKRFMDYTNFFHSDYLLKLHHVGQQLTSKNICDTKFEQILDRILNELNQSSTLSSNYSKNVPLKVSKCSLKTRDN</sequence>
<protein>
    <submittedName>
        <fullName evidence="2">Uncharacterized protein</fullName>
    </submittedName>
</protein>
<evidence type="ECO:0000313" key="1">
    <source>
        <dbReference type="EMBL" id="CAF0981024.1"/>
    </source>
</evidence>
<dbReference type="OrthoDB" id="5982311at2759"/>
<organism evidence="2 5">
    <name type="scientific">Didymodactylos carnosus</name>
    <dbReference type="NCBI Taxonomy" id="1234261"/>
    <lineage>
        <taxon>Eukaryota</taxon>
        <taxon>Metazoa</taxon>
        <taxon>Spiralia</taxon>
        <taxon>Gnathifera</taxon>
        <taxon>Rotifera</taxon>
        <taxon>Eurotatoria</taxon>
        <taxon>Bdelloidea</taxon>
        <taxon>Philodinida</taxon>
        <taxon>Philodinidae</taxon>
        <taxon>Didymodactylos</taxon>
    </lineage>
</organism>
<dbReference type="Proteomes" id="UP000677228">
    <property type="component" value="Unassembled WGS sequence"/>
</dbReference>
<evidence type="ECO:0000313" key="2">
    <source>
        <dbReference type="EMBL" id="CAF1581704.1"/>
    </source>
</evidence>
<name>A0A815ZD52_9BILA</name>
<dbReference type="AlphaFoldDB" id="A0A815ZD52"/>
<dbReference type="Proteomes" id="UP000663829">
    <property type="component" value="Unassembled WGS sequence"/>
</dbReference>
<dbReference type="Proteomes" id="UP000681722">
    <property type="component" value="Unassembled WGS sequence"/>
</dbReference>
<dbReference type="Proteomes" id="UP000682733">
    <property type="component" value="Unassembled WGS sequence"/>
</dbReference>
<keyword evidence="5" id="KW-1185">Reference proteome</keyword>
<dbReference type="EMBL" id="CAJOBA010005693">
    <property type="protein sequence ID" value="CAF3751643.1"/>
    <property type="molecule type" value="Genomic_DNA"/>
</dbReference>
<evidence type="ECO:0000313" key="3">
    <source>
        <dbReference type="EMBL" id="CAF3751643.1"/>
    </source>
</evidence>
<gene>
    <name evidence="2" type="ORF">GPM918_LOCUS41143</name>
    <name evidence="1" type="ORF">OVA965_LOCUS13586</name>
    <name evidence="4" type="ORF">SRO942_LOCUS42161</name>
    <name evidence="3" type="ORF">TMI583_LOCUS13590</name>
</gene>
<accession>A0A815ZD52</accession>
<dbReference type="EMBL" id="CAJNOQ010031762">
    <property type="protein sequence ID" value="CAF1581704.1"/>
    <property type="molecule type" value="Genomic_DNA"/>
</dbReference>
<proteinExistence type="predicted"/>
<dbReference type="EMBL" id="CAJOBC010097737">
    <property type="protein sequence ID" value="CAF4449637.1"/>
    <property type="molecule type" value="Genomic_DNA"/>
</dbReference>
<feature type="non-terminal residue" evidence="2">
    <location>
        <position position="179"/>
    </location>
</feature>